<evidence type="ECO:0000313" key="3">
    <source>
        <dbReference type="EMBL" id="KAK2082867.1"/>
    </source>
</evidence>
<protein>
    <recommendedName>
        <fullName evidence="2">Beta-catenin-like protein 1 N-terminal domain-containing protein</fullName>
    </recommendedName>
</protein>
<name>A0ABQ9TF45_SAGOE</name>
<dbReference type="InterPro" id="IPR013180">
    <property type="entry name" value="CTNNBL1_N"/>
</dbReference>
<dbReference type="Gene3D" id="1.25.10.10">
    <property type="entry name" value="Leucine-rich Repeat Variant"/>
    <property type="match status" value="1"/>
</dbReference>
<sequence length="190" mass="21824">MDMGKLLSYQPNRGIKHPQDGEEEEQKMHQKQTGTQERGYYQQKEMMVVEEAEDDKKWLLQIIDRKDNPQKFMKSQLDLHDIIQKTHVVATMPDLYHLLLELNAVQSLLGLLGHDNRDVSIAGVDLNQELTDIDIFYESEEGTEVLINALVEEQVIALLARNVERLDESVKEAANGVYNTLVIVETMAEF</sequence>
<feature type="region of interest" description="Disordered" evidence="1">
    <location>
        <begin position="1"/>
        <end position="39"/>
    </location>
</feature>
<evidence type="ECO:0000313" key="4">
    <source>
        <dbReference type="Proteomes" id="UP001266305"/>
    </source>
</evidence>
<reference evidence="3 4" key="1">
    <citation type="submission" date="2023-05" db="EMBL/GenBank/DDBJ databases">
        <title>B98-5 Cell Line De Novo Hybrid Assembly: An Optical Mapping Approach.</title>
        <authorList>
            <person name="Kananen K."/>
            <person name="Auerbach J.A."/>
            <person name="Kautto E."/>
            <person name="Blachly J.S."/>
        </authorList>
    </citation>
    <scope>NUCLEOTIDE SEQUENCE [LARGE SCALE GENOMIC DNA]</scope>
    <source>
        <strain evidence="3">B95-8</strain>
        <tissue evidence="3">Cell line</tissue>
    </source>
</reference>
<proteinExistence type="predicted"/>
<dbReference type="SMART" id="SM01156">
    <property type="entry name" value="DUF1716"/>
    <property type="match status" value="1"/>
</dbReference>
<evidence type="ECO:0000256" key="1">
    <source>
        <dbReference type="SAM" id="MobiDB-lite"/>
    </source>
</evidence>
<feature type="domain" description="Beta-catenin-like protein 1 N-terminal" evidence="2">
    <location>
        <begin position="32"/>
        <end position="124"/>
    </location>
</feature>
<gene>
    <name evidence="3" type="ORF">P7K49_038103</name>
</gene>
<evidence type="ECO:0000259" key="2">
    <source>
        <dbReference type="SMART" id="SM01156"/>
    </source>
</evidence>
<dbReference type="Proteomes" id="UP001266305">
    <property type="component" value="Unassembled WGS sequence"/>
</dbReference>
<dbReference type="PANTHER" id="PTHR14978:SF3">
    <property type="entry name" value="BETA-CATENIN-LIKE PROTEIN 1 N-TERMINAL DOMAIN-CONTAINING PROTEIN"/>
    <property type="match status" value="1"/>
</dbReference>
<dbReference type="Pfam" id="PF08216">
    <property type="entry name" value="CTNNBL"/>
    <property type="match status" value="1"/>
</dbReference>
<dbReference type="PANTHER" id="PTHR14978">
    <property type="entry name" value="BETA-CATENIN-LIKE PROTEIN 1 NUCLEAR ASSOCIATED PROTEIN"/>
    <property type="match status" value="1"/>
</dbReference>
<accession>A0ABQ9TF45</accession>
<dbReference type="InterPro" id="IPR011989">
    <property type="entry name" value="ARM-like"/>
</dbReference>
<comment type="caution">
    <text evidence="3">The sequence shown here is derived from an EMBL/GenBank/DDBJ whole genome shotgun (WGS) entry which is preliminary data.</text>
</comment>
<dbReference type="InterPro" id="IPR039678">
    <property type="entry name" value="CTNNBL1"/>
</dbReference>
<organism evidence="3 4">
    <name type="scientific">Saguinus oedipus</name>
    <name type="common">Cotton-top tamarin</name>
    <name type="synonym">Oedipomidas oedipus</name>
    <dbReference type="NCBI Taxonomy" id="9490"/>
    <lineage>
        <taxon>Eukaryota</taxon>
        <taxon>Metazoa</taxon>
        <taxon>Chordata</taxon>
        <taxon>Craniata</taxon>
        <taxon>Vertebrata</taxon>
        <taxon>Euteleostomi</taxon>
        <taxon>Mammalia</taxon>
        <taxon>Eutheria</taxon>
        <taxon>Euarchontoglires</taxon>
        <taxon>Primates</taxon>
        <taxon>Haplorrhini</taxon>
        <taxon>Platyrrhini</taxon>
        <taxon>Cebidae</taxon>
        <taxon>Callitrichinae</taxon>
        <taxon>Saguinus</taxon>
    </lineage>
</organism>
<dbReference type="EMBL" id="JASSZA010000023">
    <property type="protein sequence ID" value="KAK2082867.1"/>
    <property type="molecule type" value="Genomic_DNA"/>
</dbReference>
<keyword evidence="4" id="KW-1185">Reference proteome</keyword>